<evidence type="ECO:0000256" key="4">
    <source>
        <dbReference type="ARBA" id="ARBA00023098"/>
    </source>
</evidence>
<accession>A0A7X9IJL4</accession>
<dbReference type="Gene3D" id="2.160.10.10">
    <property type="entry name" value="Hexapeptide repeat proteins"/>
    <property type="match status" value="1"/>
</dbReference>
<keyword evidence="5 6" id="KW-0012">Acyltransferase</keyword>
<sequence length="267" mass="27859">MSIQVHSTAIVENGAEIGDGTSIGPYSVIGRHVKLGANNIIGSHVVIEGNTSIGDGNKIFQFASVGSIPQDLKYHGEESRLVIGSKNLIREFVTLQPGTEGGGMITEIGNGNLFMANSHVGHDSKIGNSNIFANSVAVAGHVQIGSRAILGGLSGIHQFVRLGDLCLISAGAMVSKDVPPFCIAHGDHATLIGINKIGMERAGFDAAEIALVRKLFRMIFLSKGAFKDRINKGASIIGESKAGQSMISFMVGSSRGVCVYDARTVGG</sequence>
<dbReference type="CDD" id="cd03351">
    <property type="entry name" value="LbH_UDP-GlcNAc_AT"/>
    <property type="match status" value="1"/>
</dbReference>
<dbReference type="GO" id="GO:0008780">
    <property type="term" value="F:acyl-[acyl-carrier-protein]-UDP-N-acetylglucosamine O-acyltransferase activity"/>
    <property type="evidence" value="ECO:0007669"/>
    <property type="project" value="UniProtKB-UniRule"/>
</dbReference>
<dbReference type="PANTHER" id="PTHR43480:SF1">
    <property type="entry name" value="ACYL-[ACYL-CARRIER-PROTEIN]--UDP-N-ACETYLGLUCOSAMINE O-ACYLTRANSFERASE, MITOCHONDRIAL-RELATED"/>
    <property type="match status" value="1"/>
</dbReference>
<evidence type="ECO:0000313" key="8">
    <source>
        <dbReference type="EMBL" id="NMC62189.1"/>
    </source>
</evidence>
<dbReference type="Gene3D" id="1.20.1180.10">
    <property type="entry name" value="Udp N-acetylglucosamine O-acyltransferase, C-terminal domain"/>
    <property type="match status" value="1"/>
</dbReference>
<dbReference type="Proteomes" id="UP000524246">
    <property type="component" value="Unassembled WGS sequence"/>
</dbReference>
<dbReference type="GO" id="GO:0005737">
    <property type="term" value="C:cytoplasm"/>
    <property type="evidence" value="ECO:0007669"/>
    <property type="project" value="UniProtKB-SubCell"/>
</dbReference>
<keyword evidence="3 6" id="KW-0808">Transferase</keyword>
<comment type="catalytic activity">
    <reaction evidence="6">
        <text>a (3R)-hydroxyacyl-[ACP] + UDP-N-acetyl-alpha-D-glucosamine = a UDP-3-O-[(3R)-3-hydroxyacyl]-N-acetyl-alpha-D-glucosamine + holo-[ACP]</text>
        <dbReference type="Rhea" id="RHEA:67812"/>
        <dbReference type="Rhea" id="RHEA-COMP:9685"/>
        <dbReference type="Rhea" id="RHEA-COMP:9945"/>
        <dbReference type="ChEBI" id="CHEBI:57705"/>
        <dbReference type="ChEBI" id="CHEBI:64479"/>
        <dbReference type="ChEBI" id="CHEBI:78827"/>
        <dbReference type="ChEBI" id="CHEBI:173225"/>
        <dbReference type="EC" id="2.3.1.129"/>
    </reaction>
</comment>
<dbReference type="EMBL" id="JAAZON010000130">
    <property type="protein sequence ID" value="NMC62189.1"/>
    <property type="molecule type" value="Genomic_DNA"/>
</dbReference>
<dbReference type="InterPro" id="IPR029098">
    <property type="entry name" value="Acetyltransf_C"/>
</dbReference>
<gene>
    <name evidence="6 8" type="primary">lpxA</name>
    <name evidence="8" type="ORF">GYA55_03390</name>
</gene>
<dbReference type="NCBIfam" id="NF003657">
    <property type="entry name" value="PRK05289.1"/>
    <property type="match status" value="1"/>
</dbReference>
<comment type="subcellular location">
    <subcellularLocation>
        <location evidence="6">Cytoplasm</location>
    </subcellularLocation>
</comment>
<evidence type="ECO:0000256" key="2">
    <source>
        <dbReference type="ARBA" id="ARBA00022556"/>
    </source>
</evidence>
<dbReference type="SUPFAM" id="SSF51161">
    <property type="entry name" value="Trimeric LpxA-like enzymes"/>
    <property type="match status" value="1"/>
</dbReference>
<dbReference type="InterPro" id="IPR037157">
    <property type="entry name" value="Acetyltransf_C_sf"/>
</dbReference>
<keyword evidence="2 6" id="KW-0441">Lipid A biosynthesis</keyword>
<evidence type="ECO:0000256" key="1">
    <source>
        <dbReference type="ARBA" id="ARBA00022516"/>
    </source>
</evidence>
<comment type="subunit">
    <text evidence="6">Homotrimer.</text>
</comment>
<organism evidence="8 9">
    <name type="scientific">SAR324 cluster bacterium</name>
    <dbReference type="NCBI Taxonomy" id="2024889"/>
    <lineage>
        <taxon>Bacteria</taxon>
        <taxon>Deltaproteobacteria</taxon>
        <taxon>SAR324 cluster</taxon>
    </lineage>
</organism>
<keyword evidence="6" id="KW-0963">Cytoplasm</keyword>
<dbReference type="EC" id="2.3.1.129" evidence="6"/>
<proteinExistence type="inferred from homology"/>
<reference evidence="8 9" key="1">
    <citation type="journal article" date="2020" name="Biotechnol. Biofuels">
        <title>New insights from the biogas microbiome by comprehensive genome-resolved metagenomics of nearly 1600 species originating from multiple anaerobic digesters.</title>
        <authorList>
            <person name="Campanaro S."/>
            <person name="Treu L."/>
            <person name="Rodriguez-R L.M."/>
            <person name="Kovalovszki A."/>
            <person name="Ziels R.M."/>
            <person name="Maus I."/>
            <person name="Zhu X."/>
            <person name="Kougias P.G."/>
            <person name="Basile A."/>
            <person name="Luo G."/>
            <person name="Schluter A."/>
            <person name="Konstantinidis K.T."/>
            <person name="Angelidaki I."/>
        </authorList>
    </citation>
    <scope>NUCLEOTIDE SEQUENCE [LARGE SCALE GENOMIC DNA]</scope>
    <source>
        <strain evidence="8">AS27yjCOA_65</strain>
    </source>
</reference>
<evidence type="ECO:0000256" key="5">
    <source>
        <dbReference type="ARBA" id="ARBA00023315"/>
    </source>
</evidence>
<dbReference type="InterPro" id="IPR011004">
    <property type="entry name" value="Trimer_LpxA-like_sf"/>
</dbReference>
<dbReference type="Pfam" id="PF00132">
    <property type="entry name" value="Hexapep"/>
    <property type="match status" value="1"/>
</dbReference>
<keyword evidence="1 6" id="KW-0444">Lipid biosynthesis</keyword>
<evidence type="ECO:0000256" key="6">
    <source>
        <dbReference type="HAMAP-Rule" id="MF_00387"/>
    </source>
</evidence>
<evidence type="ECO:0000313" key="9">
    <source>
        <dbReference type="Proteomes" id="UP000524246"/>
    </source>
</evidence>
<comment type="function">
    <text evidence="6">Involved in the biosynthesis of lipid A, a phosphorylated glycolipid that anchors the lipopolysaccharide to the outer membrane of the cell.</text>
</comment>
<comment type="caution">
    <text evidence="8">The sequence shown here is derived from an EMBL/GenBank/DDBJ whole genome shotgun (WGS) entry which is preliminary data.</text>
</comment>
<protein>
    <recommendedName>
        <fullName evidence="6">Acyl-[acyl-carrier-protein]--UDP-N-acetylglucosamine O-acyltransferase</fullName>
        <shortName evidence="6">UDP-N-acetylglucosamine acyltransferase</shortName>
        <ecNumber evidence="6">2.3.1.129</ecNumber>
    </recommendedName>
</protein>
<dbReference type="UniPathway" id="UPA00359">
    <property type="reaction ID" value="UER00477"/>
</dbReference>
<evidence type="ECO:0000256" key="3">
    <source>
        <dbReference type="ARBA" id="ARBA00022679"/>
    </source>
</evidence>
<dbReference type="GO" id="GO:0009245">
    <property type="term" value="P:lipid A biosynthetic process"/>
    <property type="evidence" value="ECO:0007669"/>
    <property type="project" value="UniProtKB-UniRule"/>
</dbReference>
<comment type="pathway">
    <text evidence="6">Glycolipid biosynthesis; lipid IV(A) biosynthesis; lipid IV(A) from (3R)-3-hydroxytetradecanoyl-[acyl-carrier-protein] and UDP-N-acetyl-alpha-D-glucosamine: step 1/6.</text>
</comment>
<feature type="domain" description="UDP N-acetylglucosamine O-acyltransferase C-terminal" evidence="7">
    <location>
        <begin position="177"/>
        <end position="258"/>
    </location>
</feature>
<keyword evidence="6" id="KW-0677">Repeat</keyword>
<name>A0A7X9IJL4_9DELT</name>
<evidence type="ECO:0000259" key="7">
    <source>
        <dbReference type="Pfam" id="PF13720"/>
    </source>
</evidence>
<dbReference type="AlphaFoldDB" id="A0A7X9IJL4"/>
<dbReference type="Pfam" id="PF13720">
    <property type="entry name" value="Acetyltransf_11"/>
    <property type="match status" value="1"/>
</dbReference>
<dbReference type="GO" id="GO:0016020">
    <property type="term" value="C:membrane"/>
    <property type="evidence" value="ECO:0007669"/>
    <property type="project" value="GOC"/>
</dbReference>
<dbReference type="PANTHER" id="PTHR43480">
    <property type="entry name" value="ACYL-[ACYL-CARRIER-PROTEIN]--UDP-N-ACETYLGLUCOSAMINE O-ACYLTRANSFERASE"/>
    <property type="match status" value="1"/>
</dbReference>
<dbReference type="InterPro" id="IPR001451">
    <property type="entry name" value="Hexapep"/>
</dbReference>
<dbReference type="PIRSF" id="PIRSF000456">
    <property type="entry name" value="UDP-GlcNAc_acltr"/>
    <property type="match status" value="1"/>
</dbReference>
<dbReference type="HAMAP" id="MF_00387">
    <property type="entry name" value="LpxA"/>
    <property type="match status" value="1"/>
</dbReference>
<dbReference type="InterPro" id="IPR010137">
    <property type="entry name" value="Lipid_A_LpxA"/>
</dbReference>
<keyword evidence="4 6" id="KW-0443">Lipid metabolism</keyword>
<comment type="similarity">
    <text evidence="6">Belongs to the transferase hexapeptide repeat family. LpxA subfamily.</text>
</comment>
<dbReference type="NCBIfam" id="TIGR01852">
    <property type="entry name" value="lipid_A_lpxA"/>
    <property type="match status" value="1"/>
</dbReference>